<dbReference type="SMART" id="SM00300">
    <property type="entry name" value="ChSh"/>
    <property type="match status" value="1"/>
</dbReference>
<dbReference type="InterPro" id="IPR023780">
    <property type="entry name" value="Chromo_domain"/>
</dbReference>
<dbReference type="InterPro" id="IPR000953">
    <property type="entry name" value="Chromo/chromo_shadow_dom"/>
</dbReference>
<evidence type="ECO:0000313" key="5">
    <source>
        <dbReference type="EnsemblMetazoa" id="AALFPA23_007204.P9541"/>
    </source>
</evidence>
<dbReference type="SUPFAM" id="SSF54160">
    <property type="entry name" value="Chromo domain-like"/>
    <property type="match status" value="2"/>
</dbReference>
<dbReference type="Gene3D" id="2.40.50.40">
    <property type="match status" value="2"/>
</dbReference>
<dbReference type="InterPro" id="IPR008251">
    <property type="entry name" value="Chromo_shadow_dom"/>
</dbReference>
<dbReference type="CDD" id="cd00024">
    <property type="entry name" value="CD_CSD"/>
    <property type="match status" value="1"/>
</dbReference>
<dbReference type="PRINTS" id="PR00504">
    <property type="entry name" value="CHROMODOMAIN"/>
</dbReference>
<feature type="compositionally biased region" description="Basic residues" evidence="3">
    <location>
        <begin position="155"/>
        <end position="168"/>
    </location>
</feature>
<dbReference type="CDD" id="cd00034">
    <property type="entry name" value="CSD"/>
    <property type="match status" value="1"/>
</dbReference>
<keyword evidence="6" id="KW-1185">Reference proteome</keyword>
<name>A0ABM1YA12_AEDAL</name>
<comment type="subcellular location">
    <subcellularLocation>
        <location evidence="1">Nucleus</location>
    </subcellularLocation>
</comment>
<sequence length="386" mass="43926">MAHSSSIRRVNKQKSCVLFLICVFNFSVHVFHRFFAVQQLNLIETSSTATMASEEQYVVEKILNKRTRRGVVQYLIKWTGCDETQNTWEPEQNLKCDVLLQQYHQEKAAEPKKRGQKRSTRSLPSDGEQVTADANDGDGAAVEVEKKDEEEPKTSRRTKNPSKRKMGKRSLDSSQGQPDEAREAESVVKVEIKEMDVKRDELMPESGQDKTVQSKKRGRMSKQSLPSESEKATDTQGTVVKVENKQEEVQATKEPLRKRVKRSLDTSQGQPDEGSVAVKVEKKDVERKRQIRSKTEPTKEPKQEPAGSKAEEGSNGFARGYVVESLVGITQEGNKFLFLVKWQGLDEMEMVPSAEVRKFVPEMMIDFYENRIIWRKKDQAGKLPAS</sequence>
<dbReference type="Pfam" id="PF01393">
    <property type="entry name" value="Chromo_shadow"/>
    <property type="match status" value="1"/>
</dbReference>
<reference evidence="6" key="1">
    <citation type="journal article" date="2015" name="Proc. Natl. Acad. Sci. U.S.A.">
        <title>Genome sequence of the Asian Tiger mosquito, Aedes albopictus, reveals insights into its biology, genetics, and evolution.</title>
        <authorList>
            <person name="Chen X.G."/>
            <person name="Jiang X."/>
            <person name="Gu J."/>
            <person name="Xu M."/>
            <person name="Wu Y."/>
            <person name="Deng Y."/>
            <person name="Zhang C."/>
            <person name="Bonizzoni M."/>
            <person name="Dermauw W."/>
            <person name="Vontas J."/>
            <person name="Armbruster P."/>
            <person name="Huang X."/>
            <person name="Yang Y."/>
            <person name="Zhang H."/>
            <person name="He W."/>
            <person name="Peng H."/>
            <person name="Liu Y."/>
            <person name="Wu K."/>
            <person name="Chen J."/>
            <person name="Lirakis M."/>
            <person name="Topalis P."/>
            <person name="Van Leeuwen T."/>
            <person name="Hall A.B."/>
            <person name="Jiang X."/>
            <person name="Thorpe C."/>
            <person name="Mueller R.L."/>
            <person name="Sun C."/>
            <person name="Waterhouse R.M."/>
            <person name="Yan G."/>
            <person name="Tu Z.J."/>
            <person name="Fang X."/>
            <person name="James A.A."/>
        </authorList>
    </citation>
    <scope>NUCLEOTIDE SEQUENCE [LARGE SCALE GENOMIC DNA]</scope>
    <source>
        <strain evidence="6">Foshan</strain>
    </source>
</reference>
<feature type="domain" description="Chromo" evidence="4">
    <location>
        <begin position="57"/>
        <end position="115"/>
    </location>
</feature>
<evidence type="ECO:0000256" key="2">
    <source>
        <dbReference type="ARBA" id="ARBA00023242"/>
    </source>
</evidence>
<protein>
    <recommendedName>
        <fullName evidence="4">Chromo domain-containing protein</fullName>
    </recommendedName>
</protein>
<accession>A0ABM1YA12</accession>
<dbReference type="EnsemblMetazoa" id="AALFPA23_007204.R9541">
    <property type="protein sequence ID" value="AALFPA23_007204.P9541"/>
    <property type="gene ID" value="AALFPA23_007204"/>
</dbReference>
<dbReference type="SMART" id="SM00298">
    <property type="entry name" value="CHROMO"/>
    <property type="match status" value="2"/>
</dbReference>
<dbReference type="GeneID" id="109426599"/>
<organism evidence="5 6">
    <name type="scientific">Aedes albopictus</name>
    <name type="common">Asian tiger mosquito</name>
    <name type="synonym">Stegomyia albopicta</name>
    <dbReference type="NCBI Taxonomy" id="7160"/>
    <lineage>
        <taxon>Eukaryota</taxon>
        <taxon>Metazoa</taxon>
        <taxon>Ecdysozoa</taxon>
        <taxon>Arthropoda</taxon>
        <taxon>Hexapoda</taxon>
        <taxon>Insecta</taxon>
        <taxon>Pterygota</taxon>
        <taxon>Neoptera</taxon>
        <taxon>Endopterygota</taxon>
        <taxon>Diptera</taxon>
        <taxon>Nematocera</taxon>
        <taxon>Culicoidea</taxon>
        <taxon>Culicidae</taxon>
        <taxon>Culicinae</taxon>
        <taxon>Aedini</taxon>
        <taxon>Aedes</taxon>
        <taxon>Stegomyia</taxon>
    </lineage>
</organism>
<evidence type="ECO:0000259" key="4">
    <source>
        <dbReference type="PROSITE" id="PS50013"/>
    </source>
</evidence>
<feature type="compositionally biased region" description="Basic and acidic residues" evidence="3">
    <location>
        <begin position="279"/>
        <end position="303"/>
    </location>
</feature>
<feature type="region of interest" description="Disordered" evidence="3">
    <location>
        <begin position="107"/>
        <end position="314"/>
    </location>
</feature>
<dbReference type="InterPro" id="IPR017984">
    <property type="entry name" value="Chromo_dom_subgr"/>
</dbReference>
<dbReference type="RefSeq" id="XP_019557678.3">
    <property type="nucleotide sequence ID" value="XM_019702133.3"/>
</dbReference>
<feature type="compositionally biased region" description="Basic and acidic residues" evidence="3">
    <location>
        <begin position="143"/>
        <end position="154"/>
    </location>
</feature>
<dbReference type="Proteomes" id="UP000069940">
    <property type="component" value="Unassembled WGS sequence"/>
</dbReference>
<feature type="domain" description="Chromo" evidence="4">
    <location>
        <begin position="321"/>
        <end position="379"/>
    </location>
</feature>
<evidence type="ECO:0000256" key="3">
    <source>
        <dbReference type="SAM" id="MobiDB-lite"/>
    </source>
</evidence>
<dbReference type="Pfam" id="PF00385">
    <property type="entry name" value="Chromo"/>
    <property type="match status" value="1"/>
</dbReference>
<evidence type="ECO:0000256" key="1">
    <source>
        <dbReference type="ARBA" id="ARBA00004123"/>
    </source>
</evidence>
<dbReference type="PROSITE" id="PS50013">
    <property type="entry name" value="CHROMO_2"/>
    <property type="match status" value="2"/>
</dbReference>
<reference evidence="5" key="2">
    <citation type="submission" date="2025-05" db="UniProtKB">
        <authorList>
            <consortium name="EnsemblMetazoa"/>
        </authorList>
    </citation>
    <scope>IDENTIFICATION</scope>
    <source>
        <strain evidence="5">Foshan</strain>
    </source>
</reference>
<feature type="compositionally biased region" description="Basic and acidic residues" evidence="3">
    <location>
        <begin position="179"/>
        <end position="202"/>
    </location>
</feature>
<keyword evidence="2" id="KW-0539">Nucleus</keyword>
<dbReference type="InterPro" id="IPR016197">
    <property type="entry name" value="Chromo-like_dom_sf"/>
</dbReference>
<dbReference type="InterPro" id="IPR051219">
    <property type="entry name" value="Heterochromatin_chromo-domain"/>
</dbReference>
<evidence type="ECO:0000313" key="6">
    <source>
        <dbReference type="Proteomes" id="UP000069940"/>
    </source>
</evidence>
<proteinExistence type="predicted"/>
<feature type="compositionally biased region" description="Basic and acidic residues" evidence="3">
    <location>
        <begin position="242"/>
        <end position="257"/>
    </location>
</feature>
<dbReference type="PANTHER" id="PTHR22812">
    <property type="entry name" value="CHROMOBOX PROTEIN"/>
    <property type="match status" value="1"/>
</dbReference>